<feature type="domain" description="G-protein coupled receptors family 1 profile" evidence="6">
    <location>
        <begin position="41"/>
        <end position="325"/>
    </location>
</feature>
<dbReference type="GO" id="GO:0016020">
    <property type="term" value="C:membrane"/>
    <property type="evidence" value="ECO:0007669"/>
    <property type="project" value="UniProtKB-SubCell"/>
</dbReference>
<reference evidence="7" key="1">
    <citation type="submission" date="2022-01" db="EMBL/GenBank/DDBJ databases">
        <title>Genome Sequence Resource for Two Populations of Ditylenchus destructor, the Migratory Endoparasitic Phytonematode.</title>
        <authorList>
            <person name="Zhang H."/>
            <person name="Lin R."/>
            <person name="Xie B."/>
        </authorList>
    </citation>
    <scope>NUCLEOTIDE SEQUENCE</scope>
    <source>
        <strain evidence="7">BazhouSP</strain>
    </source>
</reference>
<dbReference type="Gene3D" id="1.20.1070.10">
    <property type="entry name" value="Rhodopsin 7-helix transmembrane proteins"/>
    <property type="match status" value="1"/>
</dbReference>
<evidence type="ECO:0000256" key="3">
    <source>
        <dbReference type="ARBA" id="ARBA00022989"/>
    </source>
</evidence>
<feature type="transmembrane region" description="Helical" evidence="5">
    <location>
        <begin position="61"/>
        <end position="80"/>
    </location>
</feature>
<comment type="caution">
    <text evidence="7">The sequence shown here is derived from an EMBL/GenBank/DDBJ whole genome shotgun (WGS) entry which is preliminary data.</text>
</comment>
<dbReference type="PANTHER" id="PTHR46709:SF2">
    <property type="entry name" value="G-PROTEIN COUPLED RECEPTORS FAMILY 1 PROFILE DOMAIN-CONTAINING PROTEIN"/>
    <property type="match status" value="1"/>
</dbReference>
<dbReference type="PRINTS" id="PR00237">
    <property type="entry name" value="GPCRRHODOPSN"/>
</dbReference>
<proteinExistence type="predicted"/>
<evidence type="ECO:0000313" key="7">
    <source>
        <dbReference type="EMBL" id="KAI1712490.1"/>
    </source>
</evidence>
<feature type="transmembrane region" description="Helical" evidence="5">
    <location>
        <begin position="24"/>
        <end position="49"/>
    </location>
</feature>
<evidence type="ECO:0000313" key="8">
    <source>
        <dbReference type="Proteomes" id="UP001201812"/>
    </source>
</evidence>
<dbReference type="InterPro" id="IPR017452">
    <property type="entry name" value="GPCR_Rhodpsn_7TM"/>
</dbReference>
<dbReference type="AlphaFoldDB" id="A0AAD4N295"/>
<protein>
    <submittedName>
        <fullName evidence="7">7 transmembrane receptor (Rhodopsin family) domain-containing protein</fullName>
    </submittedName>
</protein>
<dbReference type="SUPFAM" id="SSF81321">
    <property type="entry name" value="Family A G protein-coupled receptor-like"/>
    <property type="match status" value="1"/>
</dbReference>
<dbReference type="GO" id="GO:0004930">
    <property type="term" value="F:G protein-coupled receptor activity"/>
    <property type="evidence" value="ECO:0007669"/>
    <property type="project" value="InterPro"/>
</dbReference>
<dbReference type="Pfam" id="PF00001">
    <property type="entry name" value="7tm_1"/>
    <property type="match status" value="1"/>
</dbReference>
<evidence type="ECO:0000256" key="4">
    <source>
        <dbReference type="ARBA" id="ARBA00023136"/>
    </source>
</evidence>
<gene>
    <name evidence="7" type="ORF">DdX_09577</name>
</gene>
<organism evidence="7 8">
    <name type="scientific">Ditylenchus destructor</name>
    <dbReference type="NCBI Taxonomy" id="166010"/>
    <lineage>
        <taxon>Eukaryota</taxon>
        <taxon>Metazoa</taxon>
        <taxon>Ecdysozoa</taxon>
        <taxon>Nematoda</taxon>
        <taxon>Chromadorea</taxon>
        <taxon>Rhabditida</taxon>
        <taxon>Tylenchina</taxon>
        <taxon>Tylenchomorpha</taxon>
        <taxon>Sphaerularioidea</taxon>
        <taxon>Anguinidae</taxon>
        <taxon>Anguininae</taxon>
        <taxon>Ditylenchus</taxon>
    </lineage>
</organism>
<dbReference type="PANTHER" id="PTHR46709">
    <property type="entry name" value="PROTEIN CBG23488-RELATED"/>
    <property type="match status" value="1"/>
</dbReference>
<keyword evidence="4 5" id="KW-0472">Membrane</keyword>
<dbReference type="CDD" id="cd14978">
    <property type="entry name" value="7tmA_FMRFamide_R-like"/>
    <property type="match status" value="1"/>
</dbReference>
<feature type="transmembrane region" description="Helical" evidence="5">
    <location>
        <begin position="100"/>
        <end position="126"/>
    </location>
</feature>
<feature type="transmembrane region" description="Helical" evidence="5">
    <location>
        <begin position="300"/>
        <end position="320"/>
    </location>
</feature>
<accession>A0AAD4N295</accession>
<name>A0AAD4N295_9BILA</name>
<keyword evidence="7" id="KW-0675">Receptor</keyword>
<feature type="transmembrane region" description="Helical" evidence="5">
    <location>
        <begin position="262"/>
        <end position="280"/>
    </location>
</feature>
<evidence type="ECO:0000256" key="5">
    <source>
        <dbReference type="SAM" id="Phobius"/>
    </source>
</evidence>
<keyword evidence="2 5" id="KW-0812">Transmembrane</keyword>
<keyword evidence="3 5" id="KW-1133">Transmembrane helix</keyword>
<feature type="transmembrane region" description="Helical" evidence="5">
    <location>
        <begin position="147"/>
        <end position="163"/>
    </location>
</feature>
<evidence type="ECO:0000256" key="2">
    <source>
        <dbReference type="ARBA" id="ARBA00022692"/>
    </source>
</evidence>
<evidence type="ECO:0000256" key="1">
    <source>
        <dbReference type="ARBA" id="ARBA00004370"/>
    </source>
</evidence>
<comment type="subcellular location">
    <subcellularLocation>
        <location evidence="1">Membrane</location>
    </subcellularLocation>
</comment>
<dbReference type="Proteomes" id="UP001201812">
    <property type="component" value="Unassembled WGS sequence"/>
</dbReference>
<dbReference type="PROSITE" id="PS50262">
    <property type="entry name" value="G_PROTEIN_RECEP_F1_2"/>
    <property type="match status" value="1"/>
</dbReference>
<evidence type="ECO:0000259" key="6">
    <source>
        <dbReference type="PROSITE" id="PS50262"/>
    </source>
</evidence>
<feature type="transmembrane region" description="Helical" evidence="5">
    <location>
        <begin position="201"/>
        <end position="221"/>
    </location>
</feature>
<keyword evidence="8" id="KW-1185">Reference proteome</keyword>
<dbReference type="EMBL" id="JAKKPZ010000018">
    <property type="protein sequence ID" value="KAI1712490.1"/>
    <property type="molecule type" value="Genomic_DNA"/>
</dbReference>
<dbReference type="InterPro" id="IPR000276">
    <property type="entry name" value="GPCR_Rhodpsn"/>
</dbReference>
<sequence>MANNGTGEPDDCAYYEPPLTNVRFWLVTIFGTCVTVVSIVENLFFFHFFATRRHHRRSFNLYLLFLALSDAFVSAAYILLMSMNVLSDYTKWPSLVSIWFQYMVPVLTISHCAITTSCFLILAATFERYCLVTNSKHVRWIQRNRKYIILVVFLVGIVSKGTIPFEFKIYQLEECAGKMTEFRLEFQDFVHNTPYHTVWRFWYRNIFTILFPFFAMFVLNIRIIRALARNEGQNFGGSTRTVATKKFLWTIKKLQRRKLARSATRTTALVVITYLVSNLLEVIMTTLEQLNQKSLLTDHIRLYTIGLDLTSLFTNLACAFRPMIYLICQATLRQEVLRAVKSICSSGQASESESYDLTMVTTALYSEDEASPDKVPFTEISTKDNILKELLKLSSTTDDCLVEKNLDDYDEEEEEGEDEI</sequence>